<dbReference type="Proteomes" id="UP000250443">
    <property type="component" value="Unassembled WGS sequence"/>
</dbReference>
<evidence type="ECO:0000313" key="2">
    <source>
        <dbReference type="EMBL" id="MBF8642072.1"/>
    </source>
</evidence>
<feature type="chain" id="PRO_5015943388" evidence="1">
    <location>
        <begin position="21"/>
        <end position="139"/>
    </location>
</feature>
<proteinExistence type="predicted"/>
<evidence type="ECO:0000313" key="6">
    <source>
        <dbReference type="Proteomes" id="UP000626180"/>
    </source>
</evidence>
<evidence type="ECO:0000256" key="1">
    <source>
        <dbReference type="SAM" id="SignalP"/>
    </source>
</evidence>
<feature type="signal peptide" evidence="1">
    <location>
        <begin position="1"/>
        <end position="20"/>
    </location>
</feature>
<evidence type="ECO:0000313" key="5">
    <source>
        <dbReference type="Proteomes" id="UP000250443"/>
    </source>
</evidence>
<keyword evidence="6" id="KW-1185">Reference proteome</keyword>
<name>A0A2X2F352_PSELU</name>
<evidence type="ECO:0000313" key="7">
    <source>
        <dbReference type="Proteomes" id="UP000638986"/>
    </source>
</evidence>
<dbReference type="RefSeq" id="WP_010796570.1">
    <property type="nucleotide sequence ID" value="NZ_CP053063.1"/>
</dbReference>
<dbReference type="GeneID" id="300265329"/>
<dbReference type="Proteomes" id="UP000638986">
    <property type="component" value="Unassembled WGS sequence"/>
</dbReference>
<dbReference type="Proteomes" id="UP000626180">
    <property type="component" value="Unassembled WGS sequence"/>
</dbReference>
<gene>
    <name evidence="3" type="ORF">I5Q09_12425</name>
    <name evidence="2" type="ORF">IRZ65_15410</name>
    <name evidence="4" type="ORF">NCTC11842_04835</name>
</gene>
<dbReference type="AlphaFoldDB" id="A0A2X2F352"/>
<sequence length="139" mass="15675">MRRILLLCPALALTACSLMPLPKPDPSQAWIDLKTEKPDLLQAQQADRQTLEDDRYFQVQPGSHDLQVRYQFKVDPANIGPSATPLVRTCLLNVHYKDFSAGERYRLQAEQAGFRAWAKLYDASQQEVARGGESRCGDV</sequence>
<dbReference type="EMBL" id="JADTXM010000008">
    <property type="protein sequence ID" value="MBH3439486.1"/>
    <property type="molecule type" value="Genomic_DNA"/>
</dbReference>
<dbReference type="EMBL" id="UAUF01000014">
    <property type="protein sequence ID" value="SPZ13100.1"/>
    <property type="molecule type" value="Genomic_DNA"/>
</dbReference>
<reference evidence="3 7" key="3">
    <citation type="submission" date="2020-11" db="EMBL/GenBank/DDBJ databases">
        <title>Enhanced detection system for hospital associated transmission using whole genome sequencing surveillance.</title>
        <authorList>
            <person name="Harrison L.H."/>
            <person name="Van Tyne D."/>
            <person name="Marsh J.W."/>
            <person name="Griffith M.P."/>
            <person name="Snyder D.J."/>
            <person name="Cooper V.S."/>
            <person name="Mustapha M."/>
        </authorList>
    </citation>
    <scope>NUCLEOTIDE SEQUENCE [LARGE SCALE GENOMIC DNA]</scope>
    <source>
        <strain evidence="3 7">PSB00013</strain>
    </source>
</reference>
<dbReference type="PROSITE" id="PS51257">
    <property type="entry name" value="PROKAR_LIPOPROTEIN"/>
    <property type="match status" value="1"/>
</dbReference>
<keyword evidence="1" id="KW-0732">Signal</keyword>
<organism evidence="4 5">
    <name type="scientific">Pseudomonas luteola</name>
    <dbReference type="NCBI Taxonomy" id="47886"/>
    <lineage>
        <taxon>Bacteria</taxon>
        <taxon>Pseudomonadati</taxon>
        <taxon>Pseudomonadota</taxon>
        <taxon>Gammaproteobacteria</taxon>
        <taxon>Pseudomonadales</taxon>
        <taxon>Pseudomonadaceae</taxon>
        <taxon>Pseudomonas</taxon>
    </lineage>
</organism>
<evidence type="ECO:0000313" key="4">
    <source>
        <dbReference type="EMBL" id="SPZ13100.1"/>
    </source>
</evidence>
<protein>
    <submittedName>
        <fullName evidence="4">Lipoprotein</fullName>
    </submittedName>
</protein>
<dbReference type="EMBL" id="JADMCD010000008">
    <property type="protein sequence ID" value="MBF8642072.1"/>
    <property type="molecule type" value="Genomic_DNA"/>
</dbReference>
<keyword evidence="4" id="KW-0449">Lipoprotein</keyword>
<reference evidence="4 5" key="1">
    <citation type="submission" date="2018-06" db="EMBL/GenBank/DDBJ databases">
        <authorList>
            <consortium name="Pathogen Informatics"/>
            <person name="Doyle S."/>
        </authorList>
    </citation>
    <scope>NUCLEOTIDE SEQUENCE [LARGE SCALE GENOMIC DNA]</scope>
    <source>
        <strain evidence="4 5">NCTC11842</strain>
    </source>
</reference>
<accession>A0A2X2F352</accession>
<reference evidence="2 6" key="2">
    <citation type="submission" date="2020-10" db="EMBL/GenBank/DDBJ databases">
        <title>Genome sequences of Pseudomonas isolates.</title>
        <authorList>
            <person name="Wessels L."/>
            <person name="Reich F."/>
            <person name="Hammerl J."/>
        </authorList>
    </citation>
    <scope>NUCLEOTIDE SEQUENCE [LARGE SCALE GENOMIC DNA]</scope>
    <source>
        <strain evidence="2 6">20-MO00624-0</strain>
    </source>
</reference>
<evidence type="ECO:0000313" key="3">
    <source>
        <dbReference type="EMBL" id="MBH3439486.1"/>
    </source>
</evidence>